<dbReference type="Proteomes" id="UP000295807">
    <property type="component" value="Unassembled WGS sequence"/>
</dbReference>
<feature type="domain" description="DNA mismatch repair protein S5" evidence="7">
    <location>
        <begin position="209"/>
        <end position="327"/>
    </location>
</feature>
<proteinExistence type="inferred from homology"/>
<keyword evidence="9" id="KW-1185">Reference proteome</keyword>
<dbReference type="InterPro" id="IPR037198">
    <property type="entry name" value="MutL_C_sf"/>
</dbReference>
<evidence type="ECO:0000256" key="3">
    <source>
        <dbReference type="ARBA" id="ARBA00022763"/>
    </source>
</evidence>
<dbReference type="InterPro" id="IPR013507">
    <property type="entry name" value="DNA_mismatch_S5_2-like"/>
</dbReference>
<dbReference type="SMART" id="SM00853">
    <property type="entry name" value="MutL_C"/>
    <property type="match status" value="1"/>
</dbReference>
<dbReference type="GO" id="GO:0016887">
    <property type="term" value="F:ATP hydrolysis activity"/>
    <property type="evidence" value="ECO:0007669"/>
    <property type="project" value="InterPro"/>
</dbReference>
<evidence type="ECO:0000256" key="4">
    <source>
        <dbReference type="ARBA" id="ARBA00023204"/>
    </source>
</evidence>
<dbReference type="GO" id="GO:0140664">
    <property type="term" value="F:ATP-dependent DNA damage sensor activity"/>
    <property type="evidence" value="ECO:0007669"/>
    <property type="project" value="InterPro"/>
</dbReference>
<dbReference type="Pfam" id="PF01119">
    <property type="entry name" value="DNA_mis_repair"/>
    <property type="match status" value="1"/>
</dbReference>
<gene>
    <name evidence="5" type="primary">mutL</name>
    <name evidence="8" type="ORF">EDD80_106171</name>
</gene>
<dbReference type="InterPro" id="IPR042120">
    <property type="entry name" value="MutL_C_dimsub"/>
</dbReference>
<dbReference type="PANTHER" id="PTHR10073:SF12">
    <property type="entry name" value="DNA MISMATCH REPAIR PROTEIN MLH1"/>
    <property type="match status" value="1"/>
</dbReference>
<dbReference type="InterPro" id="IPR020568">
    <property type="entry name" value="Ribosomal_Su5_D2-typ_SF"/>
</dbReference>
<evidence type="ECO:0000259" key="7">
    <source>
        <dbReference type="SMART" id="SM01340"/>
    </source>
</evidence>
<dbReference type="InterPro" id="IPR038973">
    <property type="entry name" value="MutL/Mlh/Pms-like"/>
</dbReference>
<dbReference type="EMBL" id="SMAD01000006">
    <property type="protein sequence ID" value="TCS86860.1"/>
    <property type="molecule type" value="Genomic_DNA"/>
</dbReference>
<sequence length="602" mass="67768">MPDIIHLLPDSVANQIAAGEVIQRPASAVKEMMENALDAGASTIRLIIKDAGKALIQVSDDGQGMSASDAHICFERHATSKISKAEDLFSIRTMGFRGEALASMAAIAQVELKTRREEDEIGILIQTEGSSITREEPCQCPKGTTISIKNLFYNIPARRNFLKSNAVEMRHIIDEFLRIALSHPDRFFSLHHEGQEVYHLPKASPKQRIVHVFGHQYSERLVPVEEDTNIIRLQGFAGKPDYAKKTRGEQFFFVNNRYIRDGYLHHAVMNAYEELLVPGSFPFYVLFISIDPAAIDVNVHPTKTEIKFEDEKPVYAIIRSAVKRSLGRYNIAPSLDFEADQNLVEFRQNPTEIIPPVVRVDPDFNPFSSSKGSYQSPRLNLGNWEQLYSVSRAEEPPPANALIAAEEGGDNPLQELQTYQLHQKYILSHIKSGCIVIDQQAAHERILYERYLQQLENKKGSSQQNLFPRTVELSPGDFSLVMELQEEIKALGFDFREFGKTTIIIDGSPADLAEGNEDKALESLVEDYKQNLALLKLDKRNNLARSLAKNAAVKAGTRLNREEMNRLIDELFACKMPKTSVSGKPTFITIGLDELAKRFEKL</sequence>
<dbReference type="Gene3D" id="3.30.565.10">
    <property type="entry name" value="Histidine kinase-like ATPase, C-terminal domain"/>
    <property type="match status" value="1"/>
</dbReference>
<dbReference type="FunFam" id="3.30.565.10:FF:000003">
    <property type="entry name" value="DNA mismatch repair endonuclease MutL"/>
    <property type="match status" value="1"/>
</dbReference>
<dbReference type="InterPro" id="IPR036890">
    <property type="entry name" value="HATPase_C_sf"/>
</dbReference>
<dbReference type="Gene3D" id="3.30.1540.20">
    <property type="entry name" value="MutL, C-terminal domain, dimerisation subdomain"/>
    <property type="match status" value="1"/>
</dbReference>
<dbReference type="GO" id="GO:0032300">
    <property type="term" value="C:mismatch repair complex"/>
    <property type="evidence" value="ECO:0007669"/>
    <property type="project" value="InterPro"/>
</dbReference>
<dbReference type="Gene3D" id="3.30.230.10">
    <property type="match status" value="1"/>
</dbReference>
<comment type="function">
    <text evidence="5">This protein is involved in the repair of mismatches in DNA. It is required for dam-dependent methyl-directed DNA mismatch repair. May act as a 'molecular matchmaker', a protein that promotes the formation of a stable complex between two or more DNA-binding proteins in an ATP-dependent manner without itself being part of a final effector complex.</text>
</comment>
<dbReference type="InterPro" id="IPR042121">
    <property type="entry name" value="MutL_C_regsub"/>
</dbReference>
<name>A0A4R3KQS1_9SPHI</name>
<dbReference type="Gene3D" id="3.30.1370.100">
    <property type="entry name" value="MutL, C-terminal domain, regulatory subdomain"/>
    <property type="match status" value="1"/>
</dbReference>
<keyword evidence="4 5" id="KW-0234">DNA repair</keyword>
<dbReference type="Pfam" id="PF08676">
    <property type="entry name" value="MutL_C"/>
    <property type="match status" value="1"/>
</dbReference>
<dbReference type="GO" id="GO:0005524">
    <property type="term" value="F:ATP binding"/>
    <property type="evidence" value="ECO:0007669"/>
    <property type="project" value="InterPro"/>
</dbReference>
<organism evidence="8 9">
    <name type="scientific">Anseongella ginsenosidimutans</name>
    <dbReference type="NCBI Taxonomy" id="496056"/>
    <lineage>
        <taxon>Bacteria</taxon>
        <taxon>Pseudomonadati</taxon>
        <taxon>Bacteroidota</taxon>
        <taxon>Sphingobacteriia</taxon>
        <taxon>Sphingobacteriales</taxon>
        <taxon>Sphingobacteriaceae</taxon>
        <taxon>Anseongella</taxon>
    </lineage>
</organism>
<dbReference type="OrthoDB" id="9763467at2"/>
<protein>
    <recommendedName>
        <fullName evidence="2 5">DNA mismatch repair protein MutL</fullName>
    </recommendedName>
</protein>
<dbReference type="NCBIfam" id="TIGR00585">
    <property type="entry name" value="mutl"/>
    <property type="match status" value="1"/>
</dbReference>
<feature type="domain" description="MutL C-terminal dimerisation" evidence="6">
    <location>
        <begin position="417"/>
        <end position="559"/>
    </location>
</feature>
<dbReference type="CDD" id="cd16926">
    <property type="entry name" value="HATPase_MutL-MLH-PMS-like"/>
    <property type="match status" value="1"/>
</dbReference>
<dbReference type="RefSeq" id="WP_132129419.1">
    <property type="nucleotide sequence ID" value="NZ_CP042432.1"/>
</dbReference>
<accession>A0A4R3KQS1</accession>
<dbReference type="HAMAP" id="MF_00149">
    <property type="entry name" value="DNA_mis_repair"/>
    <property type="match status" value="1"/>
</dbReference>
<dbReference type="AlphaFoldDB" id="A0A4R3KQS1"/>
<comment type="similarity">
    <text evidence="1 5">Belongs to the DNA mismatch repair MutL/HexB family.</text>
</comment>
<dbReference type="GO" id="GO:0006298">
    <property type="term" value="P:mismatch repair"/>
    <property type="evidence" value="ECO:0007669"/>
    <property type="project" value="UniProtKB-UniRule"/>
</dbReference>
<evidence type="ECO:0000256" key="1">
    <source>
        <dbReference type="ARBA" id="ARBA00006082"/>
    </source>
</evidence>
<evidence type="ECO:0000313" key="8">
    <source>
        <dbReference type="EMBL" id="TCS86860.1"/>
    </source>
</evidence>
<dbReference type="SMART" id="SM01340">
    <property type="entry name" value="DNA_mis_repair"/>
    <property type="match status" value="1"/>
</dbReference>
<dbReference type="PROSITE" id="PS00058">
    <property type="entry name" value="DNA_MISMATCH_REPAIR_1"/>
    <property type="match status" value="1"/>
</dbReference>
<dbReference type="InterPro" id="IPR020667">
    <property type="entry name" value="DNA_mismatch_repair_MutL"/>
</dbReference>
<dbReference type="InterPro" id="IPR002099">
    <property type="entry name" value="MutL/Mlh/PMS"/>
</dbReference>
<evidence type="ECO:0000313" key="9">
    <source>
        <dbReference type="Proteomes" id="UP000295807"/>
    </source>
</evidence>
<dbReference type="SUPFAM" id="SSF55874">
    <property type="entry name" value="ATPase domain of HSP90 chaperone/DNA topoisomerase II/histidine kinase"/>
    <property type="match status" value="1"/>
</dbReference>
<dbReference type="PANTHER" id="PTHR10073">
    <property type="entry name" value="DNA MISMATCH REPAIR PROTEIN MLH, PMS, MUTL"/>
    <property type="match status" value="1"/>
</dbReference>
<reference evidence="8 9" key="1">
    <citation type="submission" date="2019-03" db="EMBL/GenBank/DDBJ databases">
        <title>Genomic Encyclopedia of Type Strains, Phase IV (KMG-IV): sequencing the most valuable type-strain genomes for metagenomic binning, comparative biology and taxonomic classification.</title>
        <authorList>
            <person name="Goeker M."/>
        </authorList>
    </citation>
    <scope>NUCLEOTIDE SEQUENCE [LARGE SCALE GENOMIC DNA]</scope>
    <source>
        <strain evidence="8 9">DSM 21100</strain>
    </source>
</reference>
<dbReference type="GO" id="GO:0030983">
    <property type="term" value="F:mismatched DNA binding"/>
    <property type="evidence" value="ECO:0007669"/>
    <property type="project" value="InterPro"/>
</dbReference>
<comment type="caution">
    <text evidence="8">The sequence shown here is derived from an EMBL/GenBank/DDBJ whole genome shotgun (WGS) entry which is preliminary data.</text>
</comment>
<dbReference type="Pfam" id="PF13589">
    <property type="entry name" value="HATPase_c_3"/>
    <property type="match status" value="1"/>
</dbReference>
<evidence type="ECO:0000259" key="6">
    <source>
        <dbReference type="SMART" id="SM00853"/>
    </source>
</evidence>
<dbReference type="InterPro" id="IPR014721">
    <property type="entry name" value="Ribsml_uS5_D2-typ_fold_subgr"/>
</dbReference>
<evidence type="ECO:0000256" key="2">
    <source>
        <dbReference type="ARBA" id="ARBA00021975"/>
    </source>
</evidence>
<keyword evidence="3 5" id="KW-0227">DNA damage</keyword>
<dbReference type="InterPro" id="IPR014762">
    <property type="entry name" value="DNA_mismatch_repair_CS"/>
</dbReference>
<dbReference type="InterPro" id="IPR014790">
    <property type="entry name" value="MutL_C"/>
</dbReference>
<evidence type="ECO:0000256" key="5">
    <source>
        <dbReference type="HAMAP-Rule" id="MF_00149"/>
    </source>
</evidence>
<dbReference type="SUPFAM" id="SSF118116">
    <property type="entry name" value="DNA mismatch repair protein MutL"/>
    <property type="match status" value="1"/>
</dbReference>
<dbReference type="SUPFAM" id="SSF54211">
    <property type="entry name" value="Ribosomal protein S5 domain 2-like"/>
    <property type="match status" value="1"/>
</dbReference>
<dbReference type="CDD" id="cd00782">
    <property type="entry name" value="MutL_Trans"/>
    <property type="match status" value="1"/>
</dbReference>